<dbReference type="PANTHER" id="PTHR21310:SF15">
    <property type="entry name" value="AMINOGLYCOSIDE PHOSPHOTRANSFERASE DOMAIN-CONTAINING PROTEIN"/>
    <property type="match status" value="1"/>
</dbReference>
<gene>
    <name evidence="2" type="ORF">EIP91_003338</name>
</gene>
<evidence type="ECO:0000313" key="2">
    <source>
        <dbReference type="EMBL" id="TCD65017.1"/>
    </source>
</evidence>
<comment type="caution">
    <text evidence="2">The sequence shown here is derived from an EMBL/GenBank/DDBJ whole genome shotgun (WGS) entry which is preliminary data.</text>
</comment>
<accession>A0A4V2MW58</accession>
<dbReference type="InterPro" id="IPR011009">
    <property type="entry name" value="Kinase-like_dom_sf"/>
</dbReference>
<keyword evidence="3" id="KW-1185">Reference proteome</keyword>
<feature type="domain" description="Aminoglycoside phosphotransferase" evidence="1">
    <location>
        <begin position="133"/>
        <end position="318"/>
    </location>
</feature>
<dbReference type="InterPro" id="IPR002575">
    <property type="entry name" value="Aminoglycoside_PTrfase"/>
</dbReference>
<dbReference type="Proteomes" id="UP000292702">
    <property type="component" value="Unassembled WGS sequence"/>
</dbReference>
<dbReference type="Pfam" id="PF01636">
    <property type="entry name" value="APH"/>
    <property type="match status" value="1"/>
</dbReference>
<dbReference type="OrthoDB" id="5404599at2759"/>
<evidence type="ECO:0000313" key="3">
    <source>
        <dbReference type="Proteomes" id="UP000292702"/>
    </source>
</evidence>
<dbReference type="PANTHER" id="PTHR21310">
    <property type="entry name" value="AMINOGLYCOSIDE PHOSPHOTRANSFERASE-RELATED-RELATED"/>
    <property type="match status" value="1"/>
</dbReference>
<sequence length="347" mass="39718">MAESPQEVDHFRDPLPDGSGNYVNLYFFFIYRGSQAFVASQLSVYPELLALAVEMACNAAHVVARCVLRPLPSTPKVWLFRLLVKCSVWLRMQKHLNIFRLPYSLVLKLAHFDPNGNEGSGLRLVSSVSNGLTPQLIDYVATEHETYVLMEWIDGVSAADVWDDLTSSDKERIVTEVRDQVHSLRRLLPNPHHPPAICAASGHSIDDPRIPWHRDDPRVLFSCREFFQQVWLGMAFPSMSPALKATMQPYIDRELPVVFCHGDLLPRNLLLPGGLQAWRAGTQRLYLIDWEYCGWMPQPWEALKATWLVVDRDEDEWYGLMRKAFPEDAGDLDADWEWRCRSGIAIV</sequence>
<dbReference type="EMBL" id="RWJN01000203">
    <property type="protein sequence ID" value="TCD65017.1"/>
    <property type="molecule type" value="Genomic_DNA"/>
</dbReference>
<dbReference type="InterPro" id="IPR051678">
    <property type="entry name" value="AGP_Transferase"/>
</dbReference>
<evidence type="ECO:0000259" key="1">
    <source>
        <dbReference type="Pfam" id="PF01636"/>
    </source>
</evidence>
<name>A0A4V2MW58_9APHY</name>
<proteinExistence type="predicted"/>
<dbReference type="Gene3D" id="3.90.1200.10">
    <property type="match status" value="1"/>
</dbReference>
<dbReference type="AlphaFoldDB" id="A0A4V2MW58"/>
<reference evidence="2 3" key="1">
    <citation type="submission" date="2018-11" db="EMBL/GenBank/DDBJ databases">
        <title>Genome assembly of Steccherinum ochraceum LE-BIN_3174, the white-rot fungus of the Steccherinaceae family (The Residual Polyporoid clade, Polyporales, Basidiomycota).</title>
        <authorList>
            <person name="Fedorova T.V."/>
            <person name="Glazunova O.A."/>
            <person name="Landesman E.O."/>
            <person name="Moiseenko K.V."/>
            <person name="Psurtseva N.V."/>
            <person name="Savinova O.S."/>
            <person name="Shakhova N.V."/>
            <person name="Tyazhelova T.V."/>
            <person name="Vasina D.V."/>
        </authorList>
    </citation>
    <scope>NUCLEOTIDE SEQUENCE [LARGE SCALE GENOMIC DNA]</scope>
    <source>
        <strain evidence="2 3">LE-BIN_3174</strain>
    </source>
</reference>
<organism evidence="2 3">
    <name type="scientific">Steccherinum ochraceum</name>
    <dbReference type="NCBI Taxonomy" id="92696"/>
    <lineage>
        <taxon>Eukaryota</taxon>
        <taxon>Fungi</taxon>
        <taxon>Dikarya</taxon>
        <taxon>Basidiomycota</taxon>
        <taxon>Agaricomycotina</taxon>
        <taxon>Agaricomycetes</taxon>
        <taxon>Polyporales</taxon>
        <taxon>Steccherinaceae</taxon>
        <taxon>Steccherinum</taxon>
    </lineage>
</organism>
<protein>
    <recommendedName>
        <fullName evidence="1">Aminoglycoside phosphotransferase domain-containing protein</fullName>
    </recommendedName>
</protein>
<dbReference type="SUPFAM" id="SSF56112">
    <property type="entry name" value="Protein kinase-like (PK-like)"/>
    <property type="match status" value="1"/>
</dbReference>